<gene>
    <name evidence="1" type="ORF">AS25_13135</name>
</gene>
<dbReference type="Proteomes" id="UP000030664">
    <property type="component" value="Unassembled WGS sequence"/>
</dbReference>
<dbReference type="eggNOG" id="ENOG5032R2D">
    <property type="taxonomic scope" value="Bacteria"/>
</dbReference>
<reference evidence="1 2" key="1">
    <citation type="submission" date="2014-09" db="EMBL/GenBank/DDBJ databases">
        <title>High-quality draft genome sequence of Kocuria marina SO9-6, an actinobacterium isolated from a copper mine.</title>
        <authorList>
            <person name="Castro D.B."/>
            <person name="Pereira L.B."/>
            <person name="Silva M.V."/>
            <person name="Silva B.P."/>
            <person name="Zanardi B.R."/>
            <person name="Carlos C."/>
            <person name="Belgini D.R."/>
            <person name="Limache E.G."/>
            <person name="Lacerda G.V."/>
            <person name="Nery M.B."/>
            <person name="Gomes M.B."/>
            <person name="Souza S."/>
            <person name="Silva T.M."/>
            <person name="Rodrigues V.D."/>
            <person name="Paulino L.C."/>
            <person name="Vicentini R."/>
            <person name="Ferraz L.F."/>
            <person name="Ottoboni L.M."/>
        </authorList>
    </citation>
    <scope>NUCLEOTIDE SEQUENCE [LARGE SCALE GENOMIC DNA]</scope>
    <source>
        <strain evidence="1 2">SO9-6</strain>
    </source>
</reference>
<dbReference type="EMBL" id="JROM01000058">
    <property type="protein sequence ID" value="KHE73447.1"/>
    <property type="molecule type" value="Genomic_DNA"/>
</dbReference>
<evidence type="ECO:0000313" key="2">
    <source>
        <dbReference type="Proteomes" id="UP000030664"/>
    </source>
</evidence>
<accession>A0A0B0DBH6</accession>
<organism evidence="1 2">
    <name type="scientific">Kocuria marina</name>
    <dbReference type="NCBI Taxonomy" id="223184"/>
    <lineage>
        <taxon>Bacteria</taxon>
        <taxon>Bacillati</taxon>
        <taxon>Actinomycetota</taxon>
        <taxon>Actinomycetes</taxon>
        <taxon>Micrococcales</taxon>
        <taxon>Micrococcaceae</taxon>
        <taxon>Kocuria</taxon>
    </lineage>
</organism>
<proteinExistence type="predicted"/>
<evidence type="ECO:0000313" key="1">
    <source>
        <dbReference type="EMBL" id="KHE73447.1"/>
    </source>
</evidence>
<name>A0A0B0DBH6_9MICC</name>
<protein>
    <submittedName>
        <fullName evidence="1">Uncharacterized protein</fullName>
    </submittedName>
</protein>
<dbReference type="RefSeq" id="WP_035965701.1">
    <property type="nucleotide sequence ID" value="NZ_JROM01000058.1"/>
</dbReference>
<comment type="caution">
    <text evidence="1">The sequence shown here is derived from an EMBL/GenBank/DDBJ whole genome shotgun (WGS) entry which is preliminary data.</text>
</comment>
<sequence length="137" mass="15320">MAAETHWLLPINPAAHGEHMPADWRTRADATAVWEAIGRSQPADRWCLRTGYRTMAAGDAIWAYLSQRQELCATGTVREVVQEGDEWFVLVDWDAERTTRLCRNPIPREVFGQVPMSVSRAGKAAVGALRAAFTRPD</sequence>
<dbReference type="AlphaFoldDB" id="A0A0B0DBH6"/>